<feature type="signal peptide" evidence="2">
    <location>
        <begin position="1"/>
        <end position="17"/>
    </location>
</feature>
<feature type="region of interest" description="Disordered" evidence="1">
    <location>
        <begin position="39"/>
        <end position="63"/>
    </location>
</feature>
<organism evidence="3 4">
    <name type="scientific">Panagrolaimus davidi</name>
    <dbReference type="NCBI Taxonomy" id="227884"/>
    <lineage>
        <taxon>Eukaryota</taxon>
        <taxon>Metazoa</taxon>
        <taxon>Ecdysozoa</taxon>
        <taxon>Nematoda</taxon>
        <taxon>Chromadorea</taxon>
        <taxon>Rhabditida</taxon>
        <taxon>Tylenchina</taxon>
        <taxon>Panagrolaimomorpha</taxon>
        <taxon>Panagrolaimoidea</taxon>
        <taxon>Panagrolaimidae</taxon>
        <taxon>Panagrolaimus</taxon>
    </lineage>
</organism>
<evidence type="ECO:0000256" key="1">
    <source>
        <dbReference type="SAM" id="MobiDB-lite"/>
    </source>
</evidence>
<sequence length="141" mass="14835">MKLTVVVLFCFIGVTIALHGTGAYGNNGGGYGNGGYGNGGGNKHHKSSESSSSSESEEFIPPRPKVCKYSCTTNPTITVRSSPDATYACSNNANNLANCQNCCEHFALEKGVDRDNVIANDIGAGGTNSCNCCMRKCTFKF</sequence>
<keyword evidence="3" id="KW-1185">Reference proteome</keyword>
<protein>
    <submittedName>
        <fullName evidence="4">Uncharacterized protein</fullName>
    </submittedName>
</protein>
<reference evidence="4" key="1">
    <citation type="submission" date="2022-11" db="UniProtKB">
        <authorList>
            <consortium name="WormBaseParasite"/>
        </authorList>
    </citation>
    <scope>IDENTIFICATION</scope>
</reference>
<proteinExistence type="predicted"/>
<evidence type="ECO:0000313" key="3">
    <source>
        <dbReference type="Proteomes" id="UP000887578"/>
    </source>
</evidence>
<dbReference type="WBParaSite" id="PDA_v2.g19811.t1">
    <property type="protein sequence ID" value="PDA_v2.g19811.t1"/>
    <property type="gene ID" value="PDA_v2.g19811"/>
</dbReference>
<dbReference type="AlphaFoldDB" id="A0A914PMU9"/>
<evidence type="ECO:0000313" key="4">
    <source>
        <dbReference type="WBParaSite" id="PDA_v2.g19811.t1"/>
    </source>
</evidence>
<dbReference type="Proteomes" id="UP000887578">
    <property type="component" value="Unplaced"/>
</dbReference>
<keyword evidence="2" id="KW-0732">Signal</keyword>
<name>A0A914PMU9_9BILA</name>
<feature type="chain" id="PRO_5037572061" evidence="2">
    <location>
        <begin position="18"/>
        <end position="141"/>
    </location>
</feature>
<accession>A0A914PMU9</accession>
<evidence type="ECO:0000256" key="2">
    <source>
        <dbReference type="SAM" id="SignalP"/>
    </source>
</evidence>